<proteinExistence type="predicted"/>
<dbReference type="EMBL" id="LAZR01000061">
    <property type="protein sequence ID" value="KKN96968.1"/>
    <property type="molecule type" value="Genomic_DNA"/>
</dbReference>
<dbReference type="SUPFAM" id="SSF54862">
    <property type="entry name" value="4Fe-4S ferredoxins"/>
    <property type="match status" value="1"/>
</dbReference>
<dbReference type="PANTHER" id="PTHR10849">
    <property type="entry name" value="NADH DEHYDROGENASE UBIQUINONE IRON-SULFUR PROTEIN 8, MITOCHONDRIAL"/>
    <property type="match status" value="1"/>
</dbReference>
<dbReference type="GO" id="GO:0016020">
    <property type="term" value="C:membrane"/>
    <property type="evidence" value="ECO:0007669"/>
    <property type="project" value="InterPro"/>
</dbReference>
<feature type="domain" description="4Fe-4S ferredoxin-type" evidence="6">
    <location>
        <begin position="75"/>
        <end position="105"/>
    </location>
</feature>
<keyword evidence="1" id="KW-0004">4Fe-4S</keyword>
<accession>A0A0F9XX46</accession>
<sequence>MKKPKLRELKEALRAVIVGPVTTKYPFEPHTPPDGFRGKPEFHEDDCIGCGACAEVCPSLSIKVLDMPQSDPPKRRLELRYDKCVFCGQCELNCTTKEGVKLSKEFDLAGLDRSEFVESIEHDLVICEVCGAIVGTIKHLRWVAEQLGAKTYANPTLIILADGSMKLSTPDAGRPGEPTLARSDMMRVMCPACRRTSIVRELWGE</sequence>
<dbReference type="PANTHER" id="PTHR10849:SF35">
    <property type="entry name" value="FORMATE HYDROGENLYASE SUBUNIT 6-RELATED"/>
    <property type="match status" value="1"/>
</dbReference>
<dbReference type="GO" id="GO:0009060">
    <property type="term" value="P:aerobic respiration"/>
    <property type="evidence" value="ECO:0007669"/>
    <property type="project" value="TreeGrafter"/>
</dbReference>
<evidence type="ECO:0000256" key="3">
    <source>
        <dbReference type="ARBA" id="ARBA00022737"/>
    </source>
</evidence>
<evidence type="ECO:0000256" key="1">
    <source>
        <dbReference type="ARBA" id="ARBA00022485"/>
    </source>
</evidence>
<protein>
    <recommendedName>
        <fullName evidence="6">4Fe-4S ferredoxin-type domain-containing protein</fullName>
    </recommendedName>
</protein>
<comment type="caution">
    <text evidence="7">The sequence shown here is derived from an EMBL/GenBank/DDBJ whole genome shotgun (WGS) entry which is preliminary data.</text>
</comment>
<reference evidence="7" key="1">
    <citation type="journal article" date="2015" name="Nature">
        <title>Complex archaea that bridge the gap between prokaryotes and eukaryotes.</title>
        <authorList>
            <person name="Spang A."/>
            <person name="Saw J.H."/>
            <person name="Jorgensen S.L."/>
            <person name="Zaremba-Niedzwiedzka K."/>
            <person name="Martijn J."/>
            <person name="Lind A.E."/>
            <person name="van Eijk R."/>
            <person name="Schleper C."/>
            <person name="Guy L."/>
            <person name="Ettema T.J."/>
        </authorList>
    </citation>
    <scope>NUCLEOTIDE SEQUENCE</scope>
</reference>
<feature type="domain" description="4Fe-4S ferredoxin-type" evidence="6">
    <location>
        <begin position="38"/>
        <end position="67"/>
    </location>
</feature>
<keyword evidence="5" id="KW-0411">Iron-sulfur</keyword>
<keyword evidence="3" id="KW-0677">Repeat</keyword>
<organism evidence="7">
    <name type="scientific">marine sediment metagenome</name>
    <dbReference type="NCBI Taxonomy" id="412755"/>
    <lineage>
        <taxon>unclassified sequences</taxon>
        <taxon>metagenomes</taxon>
        <taxon>ecological metagenomes</taxon>
    </lineage>
</organism>
<keyword evidence="2" id="KW-0479">Metal-binding</keyword>
<dbReference type="InterPro" id="IPR010226">
    <property type="entry name" value="NADH_quinone_OxRdtase_chainI"/>
</dbReference>
<keyword evidence="4" id="KW-0408">Iron</keyword>
<evidence type="ECO:0000256" key="5">
    <source>
        <dbReference type="ARBA" id="ARBA00023014"/>
    </source>
</evidence>
<dbReference type="PROSITE" id="PS51379">
    <property type="entry name" value="4FE4S_FER_2"/>
    <property type="match status" value="2"/>
</dbReference>
<evidence type="ECO:0000256" key="4">
    <source>
        <dbReference type="ARBA" id="ARBA00023004"/>
    </source>
</evidence>
<dbReference type="InterPro" id="IPR017896">
    <property type="entry name" value="4Fe4S_Fe-S-bd"/>
</dbReference>
<evidence type="ECO:0000259" key="6">
    <source>
        <dbReference type="PROSITE" id="PS51379"/>
    </source>
</evidence>
<dbReference type="GO" id="GO:0003954">
    <property type="term" value="F:NADH dehydrogenase activity"/>
    <property type="evidence" value="ECO:0007669"/>
    <property type="project" value="TreeGrafter"/>
</dbReference>
<dbReference type="PROSITE" id="PS00198">
    <property type="entry name" value="4FE4S_FER_1"/>
    <property type="match status" value="1"/>
</dbReference>
<dbReference type="Pfam" id="PF12838">
    <property type="entry name" value="Fer4_7"/>
    <property type="match status" value="1"/>
</dbReference>
<evidence type="ECO:0000313" key="7">
    <source>
        <dbReference type="EMBL" id="KKN96968.1"/>
    </source>
</evidence>
<dbReference type="InterPro" id="IPR017900">
    <property type="entry name" value="4Fe4S_Fe_S_CS"/>
</dbReference>
<evidence type="ECO:0000256" key="2">
    <source>
        <dbReference type="ARBA" id="ARBA00022723"/>
    </source>
</evidence>
<gene>
    <name evidence="7" type="ORF">LCGC14_0162180</name>
</gene>
<dbReference type="GO" id="GO:0046872">
    <property type="term" value="F:metal ion binding"/>
    <property type="evidence" value="ECO:0007669"/>
    <property type="project" value="UniProtKB-KW"/>
</dbReference>
<dbReference type="GO" id="GO:0051539">
    <property type="term" value="F:4 iron, 4 sulfur cluster binding"/>
    <property type="evidence" value="ECO:0007669"/>
    <property type="project" value="UniProtKB-KW"/>
</dbReference>
<dbReference type="Gene3D" id="3.30.70.3270">
    <property type="match status" value="1"/>
</dbReference>
<name>A0A0F9XX46_9ZZZZ</name>
<dbReference type="AlphaFoldDB" id="A0A0F9XX46"/>